<gene>
    <name evidence="4" type="ORF">ACFFHU_27100</name>
</gene>
<name>A0ABV6P444_9ACTN</name>
<keyword evidence="1" id="KW-0547">Nucleotide-binding</keyword>
<dbReference type="EMBL" id="JBHLUE010000026">
    <property type="protein sequence ID" value="MFC0567795.1"/>
    <property type="molecule type" value="Genomic_DNA"/>
</dbReference>
<evidence type="ECO:0000313" key="5">
    <source>
        <dbReference type="Proteomes" id="UP001589894"/>
    </source>
</evidence>
<dbReference type="PANTHER" id="PTHR32309:SF31">
    <property type="entry name" value="CAPSULAR EXOPOLYSACCHARIDE FAMILY"/>
    <property type="match status" value="1"/>
</dbReference>
<evidence type="ECO:0000256" key="2">
    <source>
        <dbReference type="ARBA" id="ARBA00022840"/>
    </source>
</evidence>
<accession>A0ABV6P444</accession>
<protein>
    <submittedName>
        <fullName evidence="4">Polysaccharide biosynthesis tyrosine autokinase</fullName>
        <ecNumber evidence="4">2.7.10.2</ecNumber>
    </submittedName>
</protein>
<keyword evidence="5" id="KW-1185">Reference proteome</keyword>
<dbReference type="InterPro" id="IPR005702">
    <property type="entry name" value="Wzc-like_C"/>
</dbReference>
<proteinExistence type="predicted"/>
<dbReference type="SUPFAM" id="SSF52540">
    <property type="entry name" value="P-loop containing nucleoside triphosphate hydrolases"/>
    <property type="match status" value="1"/>
</dbReference>
<dbReference type="NCBIfam" id="TIGR01007">
    <property type="entry name" value="eps_fam"/>
    <property type="match status" value="1"/>
</dbReference>
<dbReference type="Gene3D" id="3.40.50.300">
    <property type="entry name" value="P-loop containing nucleotide triphosphate hydrolases"/>
    <property type="match status" value="1"/>
</dbReference>
<keyword evidence="4" id="KW-0808">Transferase</keyword>
<dbReference type="Proteomes" id="UP001589894">
    <property type="component" value="Unassembled WGS sequence"/>
</dbReference>
<organism evidence="4 5">
    <name type="scientific">Plantactinospora siamensis</name>
    <dbReference type="NCBI Taxonomy" id="555372"/>
    <lineage>
        <taxon>Bacteria</taxon>
        <taxon>Bacillati</taxon>
        <taxon>Actinomycetota</taxon>
        <taxon>Actinomycetes</taxon>
        <taxon>Micromonosporales</taxon>
        <taxon>Micromonosporaceae</taxon>
        <taxon>Plantactinospora</taxon>
    </lineage>
</organism>
<dbReference type="Pfam" id="PF10609">
    <property type="entry name" value="ParA"/>
    <property type="match status" value="1"/>
</dbReference>
<sequence>MAGWRTMRAVRRSWWLVLVALVVGSGVAWGVTAAVPPRYEADTVFLLSSTGTGPSDVFQGGAYARDRADLYADLAHGERLAAMVAARDGIGLTGPQVQGRLSAQRTEDTALIRVAVTDTDRGRTERLAEAVSEEFGKLVAKLETPAGHKSALLRAEPVAGPTLNPNPVFPRPLRNLGIGLLLGLVVGVLAAAARETFDRTVRGPDQLVEAAMAPVVAVVPHRGWPSRRPVVVDAGYQPAAEPFRQLRTRLSHRDGSIPHQVVVITSPVPRDGRSSTAANLALAFAATGKRVLLVEADWRTPRVGRYLGLEPGAGLSDVLDGRLDSAGAVRRLGNSTLWVLAAGTSPNNPSELLDSPAMAELLRRERNGYDVILIDTPPVLPVADATVLAGHADGVVLVTRAGRVTDEQVRAAAEMLRDVGARVLGCVLNDVRRWDVAAGRHAGYRSGPPAAAVVPLQLSAATVPQAGPVARNGTAPAETATARSASPDPTPDAGRGRGPAR</sequence>
<dbReference type="InterPro" id="IPR050445">
    <property type="entry name" value="Bact_polysacc_biosynth/exp"/>
</dbReference>
<comment type="caution">
    <text evidence="4">The sequence shown here is derived from an EMBL/GenBank/DDBJ whole genome shotgun (WGS) entry which is preliminary data.</text>
</comment>
<dbReference type="RefSeq" id="WP_377343137.1">
    <property type="nucleotide sequence ID" value="NZ_JBHLUE010000026.1"/>
</dbReference>
<evidence type="ECO:0000313" key="4">
    <source>
        <dbReference type="EMBL" id="MFC0567795.1"/>
    </source>
</evidence>
<evidence type="ECO:0000256" key="1">
    <source>
        <dbReference type="ARBA" id="ARBA00022741"/>
    </source>
</evidence>
<dbReference type="InterPro" id="IPR027417">
    <property type="entry name" value="P-loop_NTPase"/>
</dbReference>
<feature type="region of interest" description="Disordered" evidence="3">
    <location>
        <begin position="465"/>
        <end position="501"/>
    </location>
</feature>
<reference evidence="4 5" key="1">
    <citation type="submission" date="2024-09" db="EMBL/GenBank/DDBJ databases">
        <authorList>
            <person name="Sun Q."/>
            <person name="Mori K."/>
        </authorList>
    </citation>
    <scope>NUCLEOTIDE SEQUENCE [LARGE SCALE GENOMIC DNA]</scope>
    <source>
        <strain evidence="4 5">TBRC 2205</strain>
    </source>
</reference>
<dbReference type="PANTHER" id="PTHR32309">
    <property type="entry name" value="TYROSINE-PROTEIN KINASE"/>
    <property type="match status" value="1"/>
</dbReference>
<dbReference type="GO" id="GO:0004715">
    <property type="term" value="F:non-membrane spanning protein tyrosine kinase activity"/>
    <property type="evidence" value="ECO:0007669"/>
    <property type="project" value="UniProtKB-EC"/>
</dbReference>
<dbReference type="CDD" id="cd05387">
    <property type="entry name" value="BY-kinase"/>
    <property type="match status" value="1"/>
</dbReference>
<dbReference type="InterPro" id="IPR033756">
    <property type="entry name" value="YlxH/NBP35"/>
</dbReference>
<keyword evidence="2" id="KW-0067">ATP-binding</keyword>
<evidence type="ECO:0000256" key="3">
    <source>
        <dbReference type="SAM" id="MobiDB-lite"/>
    </source>
</evidence>
<dbReference type="EC" id="2.7.10.2" evidence="4"/>